<dbReference type="PANTHER" id="PTHR30451">
    <property type="entry name" value="OUTER MEMBRANE USHER PROTEIN"/>
    <property type="match status" value="1"/>
</dbReference>
<gene>
    <name evidence="2" type="primary">fimD_2</name>
    <name evidence="2" type="ORF">NCTC12993_00104</name>
</gene>
<dbReference type="Proteomes" id="UP000401081">
    <property type="component" value="Unassembled WGS sequence"/>
</dbReference>
<evidence type="ECO:0000313" key="2">
    <source>
        <dbReference type="EMBL" id="VFS54950.1"/>
    </source>
</evidence>
<feature type="region of interest" description="Disordered" evidence="1">
    <location>
        <begin position="64"/>
        <end position="83"/>
    </location>
</feature>
<name>A0A485A317_KLUCR</name>
<dbReference type="GO" id="GO:0009297">
    <property type="term" value="P:pilus assembly"/>
    <property type="evidence" value="ECO:0007669"/>
    <property type="project" value="InterPro"/>
</dbReference>
<protein>
    <submittedName>
        <fullName evidence="2">Outer membrane usher protein fimD</fullName>
    </submittedName>
</protein>
<evidence type="ECO:0000313" key="3">
    <source>
        <dbReference type="Proteomes" id="UP000401081"/>
    </source>
</evidence>
<dbReference type="GO" id="GO:0015473">
    <property type="term" value="F:fimbrial usher porin activity"/>
    <property type="evidence" value="ECO:0007669"/>
    <property type="project" value="InterPro"/>
</dbReference>
<dbReference type="GO" id="GO:0009279">
    <property type="term" value="C:cell outer membrane"/>
    <property type="evidence" value="ECO:0007669"/>
    <property type="project" value="TreeGrafter"/>
</dbReference>
<dbReference type="Pfam" id="PF00577">
    <property type="entry name" value="Usher"/>
    <property type="match status" value="1"/>
</dbReference>
<dbReference type="PANTHER" id="PTHR30451:SF21">
    <property type="entry name" value="FIMBRIAL USHER DOMAIN-CONTAINING PROTEIN YDET-RELATED"/>
    <property type="match status" value="1"/>
</dbReference>
<dbReference type="EMBL" id="CAADJD010000001">
    <property type="protein sequence ID" value="VFS54950.1"/>
    <property type="molecule type" value="Genomic_DNA"/>
</dbReference>
<dbReference type="InterPro" id="IPR000015">
    <property type="entry name" value="Fimb_usher"/>
</dbReference>
<organism evidence="2 3">
    <name type="scientific">Kluyvera cryocrescens</name>
    <name type="common">Kluyvera citrophila</name>
    <dbReference type="NCBI Taxonomy" id="580"/>
    <lineage>
        <taxon>Bacteria</taxon>
        <taxon>Pseudomonadati</taxon>
        <taxon>Pseudomonadota</taxon>
        <taxon>Gammaproteobacteria</taxon>
        <taxon>Enterobacterales</taxon>
        <taxon>Enterobacteriaceae</taxon>
        <taxon>Kluyvera</taxon>
    </lineage>
</organism>
<dbReference type="AlphaFoldDB" id="A0A485A317"/>
<feature type="compositionally biased region" description="Polar residues" evidence="1">
    <location>
        <begin position="64"/>
        <end position="75"/>
    </location>
</feature>
<accession>A0A485A317</accession>
<keyword evidence="3" id="KW-1185">Reference proteome</keyword>
<sequence>MAVAKRANFAQSTLIYGLPLCLTLYGGVQYADIDYSALSSGLGINLGDIGAFSLDVTQAWSKPYTQDASSNSIQSGDRDSGQSVRLRYSKDVLATGTNVSIAGYRYSTQSYMTLPDVLQSYNSDDHIGTQ</sequence>
<proteinExistence type="predicted"/>
<reference evidence="2 3" key="1">
    <citation type="submission" date="2019-03" db="EMBL/GenBank/DDBJ databases">
        <authorList>
            <consortium name="Pathogen Informatics"/>
        </authorList>
    </citation>
    <scope>NUCLEOTIDE SEQUENCE [LARGE SCALE GENOMIC DNA]</scope>
    <source>
        <strain evidence="2 3">NCTC12993</strain>
    </source>
</reference>
<evidence type="ECO:0000256" key="1">
    <source>
        <dbReference type="SAM" id="MobiDB-lite"/>
    </source>
</evidence>